<dbReference type="PROSITE" id="PS00107">
    <property type="entry name" value="PROTEIN_KINASE_ATP"/>
    <property type="match status" value="1"/>
</dbReference>
<dbReference type="PANTHER" id="PTHR43289:SF34">
    <property type="entry name" value="SERINE_THREONINE-PROTEIN KINASE YBDM-RELATED"/>
    <property type="match status" value="1"/>
</dbReference>
<dbReference type="EC" id="2.7.11.1" evidence="8"/>
<organism evidence="8 9">
    <name type="scientific">Chiayiivirga flava</name>
    <dbReference type="NCBI Taxonomy" id="659595"/>
    <lineage>
        <taxon>Bacteria</taxon>
        <taxon>Pseudomonadati</taxon>
        <taxon>Pseudomonadota</taxon>
        <taxon>Gammaproteobacteria</taxon>
        <taxon>Lysobacterales</taxon>
        <taxon>Lysobacteraceae</taxon>
        <taxon>Chiayiivirga</taxon>
    </lineage>
</organism>
<dbReference type="InterPro" id="IPR011009">
    <property type="entry name" value="Kinase-like_dom_sf"/>
</dbReference>
<keyword evidence="4 5" id="KW-0067">ATP-binding</keyword>
<proteinExistence type="predicted"/>
<dbReference type="SUPFAM" id="SSF56112">
    <property type="entry name" value="Protein kinase-like (PK-like)"/>
    <property type="match status" value="1"/>
</dbReference>
<keyword evidence="1 8" id="KW-0808">Transferase</keyword>
<dbReference type="InterPro" id="IPR000719">
    <property type="entry name" value="Prot_kinase_dom"/>
</dbReference>
<gene>
    <name evidence="8" type="ORF">HNQ52_002648</name>
</gene>
<dbReference type="GO" id="GO:0004674">
    <property type="term" value="F:protein serine/threonine kinase activity"/>
    <property type="evidence" value="ECO:0007669"/>
    <property type="project" value="UniProtKB-EC"/>
</dbReference>
<dbReference type="InterPro" id="IPR011990">
    <property type="entry name" value="TPR-like_helical_dom_sf"/>
</dbReference>
<feature type="transmembrane region" description="Helical" evidence="6">
    <location>
        <begin position="395"/>
        <end position="416"/>
    </location>
</feature>
<evidence type="ECO:0000256" key="2">
    <source>
        <dbReference type="ARBA" id="ARBA00022741"/>
    </source>
</evidence>
<reference evidence="8 9" key="1">
    <citation type="submission" date="2020-08" db="EMBL/GenBank/DDBJ databases">
        <title>Genomic Encyclopedia of Type Strains, Phase IV (KMG-IV): sequencing the most valuable type-strain genomes for metagenomic binning, comparative biology and taxonomic classification.</title>
        <authorList>
            <person name="Goeker M."/>
        </authorList>
    </citation>
    <scope>NUCLEOTIDE SEQUENCE [LARGE SCALE GENOMIC DNA]</scope>
    <source>
        <strain evidence="8 9">DSM 24163</strain>
    </source>
</reference>
<sequence>MAAPPPIDERERRALRIARDALDADDIDRDAFLARLCDGDAALRARVDALLQRIGASEDDGADDASAPPGDALVGTRLGPFRVRERLGRGGMGVVYRGTREDADFVQDVALKLIRRGFDFDDVHARFLRERRILARLSHPNLARFIDGGVAPDGRPWFALDYVRGEPITRWCDARRLGLRERVRLFLDVCAAVQYAHGQLVIHRDLKPANVLVDETGAVRLLDFGIARLLGGDEDAALTAVGGRYALTPEYAAPEQFGGGDVGVGADVYSLGVILFELLAGALPVPVERHDAGAAERSVRETPAQSLMHALAADPAAQEVRLAQRGSSLRSYRKRVRGDLSRIVGKALEKEPARRYGSVEAFASDLSRWLAGAPVRISGNGPGYRLGKFVARNRVAVALFLVASLALVLGSIGVWMSSREAVFEAARANAVQAYLTGLFESATPGGAVDEVPDVRELLARGGVRARTDFADQPRLRADMLGVLGHIHLRLGLHDEAEPLLAEAIALRRAAPDEDPGRLVDNLVDLARVARLRQRLPDARVLIDEALARVPPGDAVREANVRGLRGVVLALAGDTAEGEADLRRAVALSRAVEQPPGLRVAGALTSLGYVLDRANRLDEALAVHGEALALRRAAYDGVHDEISQSLGNIGEAQRRLGRLDQAEASLREAVAIDARVYDKPHNTRALRLATLAAVVGERGDVAGAEALIRESLRIREQLYGADDPRAARSRINLGVALVQQGRNADALDVLDVAQRIFAGAEGDWRTELAYVQQNRSRVLRNLGRFDAATAASRQSIALSTDLQGPDGPETLNAQAGLGRLLLATGHGDDALALLRDVLARSQRTLPPGHPRLADRHTDVADALRAQGRIDEARAEYAAALAIAEPRLGPTHDATLTVRLGLAATARQAGDAPALARELASLRAAVAGLPPGAPLRGRIERALAGSDD</sequence>
<evidence type="ECO:0000259" key="7">
    <source>
        <dbReference type="PROSITE" id="PS50011"/>
    </source>
</evidence>
<comment type="caution">
    <text evidence="8">The sequence shown here is derived from an EMBL/GenBank/DDBJ whole genome shotgun (WGS) entry which is preliminary data.</text>
</comment>
<dbReference type="GO" id="GO:0005524">
    <property type="term" value="F:ATP binding"/>
    <property type="evidence" value="ECO:0007669"/>
    <property type="project" value="UniProtKB-UniRule"/>
</dbReference>
<dbReference type="SUPFAM" id="SSF48452">
    <property type="entry name" value="TPR-like"/>
    <property type="match status" value="2"/>
</dbReference>
<dbReference type="PROSITE" id="PS00108">
    <property type="entry name" value="PROTEIN_KINASE_ST"/>
    <property type="match status" value="1"/>
</dbReference>
<evidence type="ECO:0000256" key="4">
    <source>
        <dbReference type="ARBA" id="ARBA00022840"/>
    </source>
</evidence>
<dbReference type="AlphaFoldDB" id="A0A7W8D967"/>
<accession>A0A7W8D967</accession>
<feature type="binding site" evidence="5">
    <location>
        <position position="112"/>
    </location>
    <ligand>
        <name>ATP</name>
        <dbReference type="ChEBI" id="CHEBI:30616"/>
    </ligand>
</feature>
<dbReference type="Pfam" id="PF13424">
    <property type="entry name" value="TPR_12"/>
    <property type="match status" value="5"/>
</dbReference>
<keyword evidence="6" id="KW-0472">Membrane</keyword>
<protein>
    <submittedName>
        <fullName evidence="8">Serine/threonine-protein kinase</fullName>
        <ecNumber evidence="8">2.7.11.1</ecNumber>
    </submittedName>
</protein>
<dbReference type="Pfam" id="PF00069">
    <property type="entry name" value="Pkinase"/>
    <property type="match status" value="1"/>
</dbReference>
<evidence type="ECO:0000256" key="5">
    <source>
        <dbReference type="PROSITE-ProRule" id="PRU10141"/>
    </source>
</evidence>
<keyword evidence="3 8" id="KW-0418">Kinase</keyword>
<keyword evidence="9" id="KW-1185">Reference proteome</keyword>
<keyword evidence="6" id="KW-1133">Transmembrane helix</keyword>
<dbReference type="Gene3D" id="3.30.200.20">
    <property type="entry name" value="Phosphorylase Kinase, domain 1"/>
    <property type="match status" value="1"/>
</dbReference>
<dbReference type="PANTHER" id="PTHR43289">
    <property type="entry name" value="MITOGEN-ACTIVATED PROTEIN KINASE KINASE KINASE 20-RELATED"/>
    <property type="match status" value="1"/>
</dbReference>
<dbReference type="EMBL" id="JACHHP010000005">
    <property type="protein sequence ID" value="MBB5209085.1"/>
    <property type="molecule type" value="Genomic_DNA"/>
</dbReference>
<dbReference type="InterPro" id="IPR019734">
    <property type="entry name" value="TPR_rpt"/>
</dbReference>
<evidence type="ECO:0000256" key="1">
    <source>
        <dbReference type="ARBA" id="ARBA00022679"/>
    </source>
</evidence>
<evidence type="ECO:0000256" key="6">
    <source>
        <dbReference type="SAM" id="Phobius"/>
    </source>
</evidence>
<name>A0A7W8D967_9GAMM</name>
<dbReference type="PROSITE" id="PS50011">
    <property type="entry name" value="PROTEIN_KINASE_DOM"/>
    <property type="match status" value="1"/>
</dbReference>
<evidence type="ECO:0000256" key="3">
    <source>
        <dbReference type="ARBA" id="ARBA00022777"/>
    </source>
</evidence>
<dbReference type="SMART" id="SM00220">
    <property type="entry name" value="S_TKc"/>
    <property type="match status" value="1"/>
</dbReference>
<dbReference type="RefSeq" id="WP_183961642.1">
    <property type="nucleotide sequence ID" value="NZ_JACHHP010000005.1"/>
</dbReference>
<dbReference type="SMART" id="SM00028">
    <property type="entry name" value="TPR"/>
    <property type="match status" value="9"/>
</dbReference>
<dbReference type="Gene3D" id="1.25.40.10">
    <property type="entry name" value="Tetratricopeptide repeat domain"/>
    <property type="match status" value="3"/>
</dbReference>
<dbReference type="CDD" id="cd14014">
    <property type="entry name" value="STKc_PknB_like"/>
    <property type="match status" value="1"/>
</dbReference>
<dbReference type="Proteomes" id="UP000521199">
    <property type="component" value="Unassembled WGS sequence"/>
</dbReference>
<evidence type="ECO:0000313" key="8">
    <source>
        <dbReference type="EMBL" id="MBB5209085.1"/>
    </source>
</evidence>
<dbReference type="InterPro" id="IPR017441">
    <property type="entry name" value="Protein_kinase_ATP_BS"/>
</dbReference>
<keyword evidence="6" id="KW-0812">Transmembrane</keyword>
<dbReference type="InterPro" id="IPR008271">
    <property type="entry name" value="Ser/Thr_kinase_AS"/>
</dbReference>
<dbReference type="Gene3D" id="1.10.510.10">
    <property type="entry name" value="Transferase(Phosphotransferase) domain 1"/>
    <property type="match status" value="1"/>
</dbReference>
<keyword evidence="2 5" id="KW-0547">Nucleotide-binding</keyword>
<feature type="domain" description="Protein kinase" evidence="7">
    <location>
        <begin position="81"/>
        <end position="370"/>
    </location>
</feature>
<evidence type="ECO:0000313" key="9">
    <source>
        <dbReference type="Proteomes" id="UP000521199"/>
    </source>
</evidence>